<dbReference type="EMBL" id="JACGWJ010001033">
    <property type="protein sequence ID" value="KAL0285530.1"/>
    <property type="molecule type" value="Genomic_DNA"/>
</dbReference>
<organism evidence="1">
    <name type="scientific">Sesamum radiatum</name>
    <name type="common">Black benniseed</name>
    <dbReference type="NCBI Taxonomy" id="300843"/>
    <lineage>
        <taxon>Eukaryota</taxon>
        <taxon>Viridiplantae</taxon>
        <taxon>Streptophyta</taxon>
        <taxon>Embryophyta</taxon>
        <taxon>Tracheophyta</taxon>
        <taxon>Spermatophyta</taxon>
        <taxon>Magnoliopsida</taxon>
        <taxon>eudicotyledons</taxon>
        <taxon>Gunneridae</taxon>
        <taxon>Pentapetalae</taxon>
        <taxon>asterids</taxon>
        <taxon>lamiids</taxon>
        <taxon>Lamiales</taxon>
        <taxon>Pedaliaceae</taxon>
        <taxon>Sesamum</taxon>
    </lineage>
</organism>
<gene>
    <name evidence="1" type="ORF">Sradi_7172300</name>
</gene>
<dbReference type="AlphaFoldDB" id="A0AAW2ITW6"/>
<reference evidence="1" key="2">
    <citation type="journal article" date="2024" name="Plant">
        <title>Genomic evolution and insights into agronomic trait innovations of Sesamum species.</title>
        <authorList>
            <person name="Miao H."/>
            <person name="Wang L."/>
            <person name="Qu L."/>
            <person name="Liu H."/>
            <person name="Sun Y."/>
            <person name="Le M."/>
            <person name="Wang Q."/>
            <person name="Wei S."/>
            <person name="Zheng Y."/>
            <person name="Lin W."/>
            <person name="Duan Y."/>
            <person name="Cao H."/>
            <person name="Xiong S."/>
            <person name="Wang X."/>
            <person name="Wei L."/>
            <person name="Li C."/>
            <person name="Ma Q."/>
            <person name="Ju M."/>
            <person name="Zhao R."/>
            <person name="Li G."/>
            <person name="Mu C."/>
            <person name="Tian Q."/>
            <person name="Mei H."/>
            <person name="Zhang T."/>
            <person name="Gao T."/>
            <person name="Zhang H."/>
        </authorList>
    </citation>
    <scope>NUCLEOTIDE SEQUENCE</scope>
    <source>
        <strain evidence="1">G02</strain>
    </source>
</reference>
<sequence>MLCFTAAVSTRHALPASHSVRGLMGLRATISSKGHFLAPTWRLSLDVCKISATACKVADCDAFEMDSNA</sequence>
<evidence type="ECO:0000313" key="1">
    <source>
        <dbReference type="EMBL" id="KAL0285530.1"/>
    </source>
</evidence>
<accession>A0AAW2ITW6</accession>
<protein>
    <recommendedName>
        <fullName evidence="2">Secreted protein</fullName>
    </recommendedName>
</protein>
<evidence type="ECO:0008006" key="2">
    <source>
        <dbReference type="Google" id="ProtNLM"/>
    </source>
</evidence>
<proteinExistence type="predicted"/>
<comment type="caution">
    <text evidence="1">The sequence shown here is derived from an EMBL/GenBank/DDBJ whole genome shotgun (WGS) entry which is preliminary data.</text>
</comment>
<name>A0AAW2ITW6_SESRA</name>
<reference evidence="1" key="1">
    <citation type="submission" date="2020-06" db="EMBL/GenBank/DDBJ databases">
        <authorList>
            <person name="Li T."/>
            <person name="Hu X."/>
            <person name="Zhang T."/>
            <person name="Song X."/>
            <person name="Zhang H."/>
            <person name="Dai N."/>
            <person name="Sheng W."/>
            <person name="Hou X."/>
            <person name="Wei L."/>
        </authorList>
    </citation>
    <scope>NUCLEOTIDE SEQUENCE</scope>
    <source>
        <strain evidence="1">G02</strain>
        <tissue evidence="1">Leaf</tissue>
    </source>
</reference>